<evidence type="ECO:0000256" key="3">
    <source>
        <dbReference type="ARBA" id="ARBA00018111"/>
    </source>
</evidence>
<keyword evidence="8" id="KW-1185">Reference proteome</keyword>
<dbReference type="InterPro" id="IPR053924">
    <property type="entry name" value="RecX_HTH_2nd"/>
</dbReference>
<dbReference type="KEGG" id="bwa:HLV38_01690"/>
<feature type="compositionally biased region" description="Low complexity" evidence="5">
    <location>
        <begin position="34"/>
        <end position="48"/>
    </location>
</feature>
<name>A0A6M8J690_9ACTN</name>
<comment type="subcellular location">
    <subcellularLocation>
        <location evidence="1">Cytoplasm</location>
    </subcellularLocation>
</comment>
<organism evidence="7 8">
    <name type="scientific">Berryella wangjianweii</name>
    <dbReference type="NCBI Taxonomy" id="2734634"/>
    <lineage>
        <taxon>Bacteria</taxon>
        <taxon>Bacillati</taxon>
        <taxon>Actinomycetota</taxon>
        <taxon>Coriobacteriia</taxon>
        <taxon>Eggerthellales</taxon>
        <taxon>Eggerthellaceae</taxon>
        <taxon>Berryella</taxon>
    </lineage>
</organism>
<dbReference type="Gene3D" id="1.10.10.10">
    <property type="entry name" value="Winged helix-like DNA-binding domain superfamily/Winged helix DNA-binding domain"/>
    <property type="match status" value="1"/>
</dbReference>
<dbReference type="AlphaFoldDB" id="A0A6M8J690"/>
<accession>A0A6M8J690</accession>
<feature type="compositionally biased region" description="Basic and acidic residues" evidence="5">
    <location>
        <begin position="21"/>
        <end position="32"/>
    </location>
</feature>
<dbReference type="EMBL" id="CP053716">
    <property type="protein sequence ID" value="QKF06979.1"/>
    <property type="molecule type" value="Genomic_DNA"/>
</dbReference>
<proteinExistence type="inferred from homology"/>
<gene>
    <name evidence="7" type="ORF">HLV38_01690</name>
</gene>
<protein>
    <recommendedName>
        <fullName evidence="3">Regulatory protein RecX</fullName>
    </recommendedName>
</protein>
<evidence type="ECO:0000256" key="2">
    <source>
        <dbReference type="ARBA" id="ARBA00009695"/>
    </source>
</evidence>
<feature type="domain" description="RecX second three-helical" evidence="6">
    <location>
        <begin position="106"/>
        <end position="138"/>
    </location>
</feature>
<evidence type="ECO:0000313" key="8">
    <source>
        <dbReference type="Proteomes" id="UP000503297"/>
    </source>
</evidence>
<dbReference type="Pfam" id="PF02631">
    <property type="entry name" value="RecX_HTH2"/>
    <property type="match status" value="1"/>
</dbReference>
<evidence type="ECO:0000256" key="4">
    <source>
        <dbReference type="ARBA" id="ARBA00022490"/>
    </source>
</evidence>
<feature type="region of interest" description="Disordered" evidence="5">
    <location>
        <begin position="17"/>
        <end position="59"/>
    </location>
</feature>
<dbReference type="InterPro" id="IPR036388">
    <property type="entry name" value="WH-like_DNA-bd_sf"/>
</dbReference>
<sequence>MASRDLINEMRQRIDALTAHDAQRDSALHDAETDSGGPAAPSPASSSEGSDDSEGPSTPVFRRLLMTVSRRERSVLDVRARLLDAGYGEAEVEEALARAVSAGVLDDARFADVLTRSRLAQGRGVAGIQRELERNGIDVSCLPDWPAAYLEDEAGETERAFELLRRHPPRARNLRDAAYRKLVGKGFSSDAACSAARRWAEERERVER</sequence>
<comment type="similarity">
    <text evidence="2">Belongs to the RecX family.</text>
</comment>
<dbReference type="GO" id="GO:0005737">
    <property type="term" value="C:cytoplasm"/>
    <property type="evidence" value="ECO:0007669"/>
    <property type="project" value="UniProtKB-SubCell"/>
</dbReference>
<evidence type="ECO:0000259" key="6">
    <source>
        <dbReference type="Pfam" id="PF02631"/>
    </source>
</evidence>
<evidence type="ECO:0000256" key="1">
    <source>
        <dbReference type="ARBA" id="ARBA00004496"/>
    </source>
</evidence>
<reference evidence="8" key="1">
    <citation type="submission" date="2020-05" db="EMBL/GenBank/DDBJ databases">
        <title>Novel species in genus Nocardioides.</title>
        <authorList>
            <person name="Zhang G."/>
        </authorList>
    </citation>
    <scope>NUCLEOTIDE SEQUENCE [LARGE SCALE GENOMIC DNA]</scope>
    <source>
        <strain evidence="8">zg-1050</strain>
    </source>
</reference>
<evidence type="ECO:0000256" key="5">
    <source>
        <dbReference type="SAM" id="MobiDB-lite"/>
    </source>
</evidence>
<dbReference type="RefSeq" id="WP_173163734.1">
    <property type="nucleotide sequence ID" value="NZ_CP053716.1"/>
</dbReference>
<keyword evidence="4" id="KW-0963">Cytoplasm</keyword>
<evidence type="ECO:0000313" key="7">
    <source>
        <dbReference type="EMBL" id="QKF06979.1"/>
    </source>
</evidence>
<dbReference type="Proteomes" id="UP000503297">
    <property type="component" value="Chromosome"/>
</dbReference>